<keyword evidence="2" id="KW-1185">Reference proteome</keyword>
<comment type="caution">
    <text evidence="1">The sequence shown here is derived from an EMBL/GenBank/DDBJ whole genome shotgun (WGS) entry which is preliminary data.</text>
</comment>
<dbReference type="Gene3D" id="2.60.120.10">
    <property type="entry name" value="Jelly Rolls"/>
    <property type="match status" value="1"/>
</dbReference>
<sequence>MIGGTFDASRYRWKKVTGRPGSKYKIQHDYTILGYDRDAGTLDMVVRWQGDGGHCPIHRHAATTSIIVLAGEQHLWDVESDGSIGNHRLRRAGDYALTGNDQKPHLERGGDDGGLVYFGARPDSPDALLYEIYDAGMNVVARITIDSLVADFNADPVPA</sequence>
<reference evidence="2" key="1">
    <citation type="submission" date="2016-04" db="EMBL/GenBank/DDBJ databases">
        <authorList>
            <person name="Strapagiel D."/>
            <person name="Borowka P."/>
            <person name="Marciniak B."/>
            <person name="Bakula Z."/>
            <person name="Van Ingen J."/>
            <person name="Safianowska A."/>
            <person name="Dziadek J."/>
            <person name="Jagielski T."/>
        </authorList>
    </citation>
    <scope>NUCLEOTIDE SEQUENCE [LARGE SCALE GENOMIC DNA]</scope>
    <source>
        <strain evidence="2">1010001458</strain>
    </source>
</reference>
<dbReference type="InterPro" id="IPR014710">
    <property type="entry name" value="RmlC-like_jellyroll"/>
</dbReference>
<gene>
    <name evidence="1" type="ORF">A4G28_21425</name>
</gene>
<dbReference type="AlphaFoldDB" id="A0A163Y730"/>
<name>A0A163Y730_9MYCO</name>
<evidence type="ECO:0000313" key="2">
    <source>
        <dbReference type="Proteomes" id="UP000077342"/>
    </source>
</evidence>
<protein>
    <submittedName>
        <fullName evidence="1">Uncharacterized protein</fullName>
    </submittedName>
</protein>
<dbReference type="SUPFAM" id="SSF51182">
    <property type="entry name" value="RmlC-like cupins"/>
    <property type="match status" value="1"/>
</dbReference>
<dbReference type="InterPro" id="IPR011051">
    <property type="entry name" value="RmlC_Cupin_sf"/>
</dbReference>
<proteinExistence type="predicted"/>
<dbReference type="EMBL" id="LWCI01000131">
    <property type="protein sequence ID" value="KZS60144.1"/>
    <property type="molecule type" value="Genomic_DNA"/>
</dbReference>
<dbReference type="Proteomes" id="UP000077342">
    <property type="component" value="Unassembled WGS sequence"/>
</dbReference>
<dbReference type="RefSeq" id="WP_075511980.1">
    <property type="nucleotide sequence ID" value="NZ_CP089224.1"/>
</dbReference>
<organism evidence="1 2">
    <name type="scientific">Mycobacterium ostraviense</name>
    <dbReference type="NCBI Taxonomy" id="2738409"/>
    <lineage>
        <taxon>Bacteria</taxon>
        <taxon>Bacillati</taxon>
        <taxon>Actinomycetota</taxon>
        <taxon>Actinomycetes</taxon>
        <taxon>Mycobacteriales</taxon>
        <taxon>Mycobacteriaceae</taxon>
        <taxon>Mycobacterium</taxon>
    </lineage>
</organism>
<accession>A0A163Y730</accession>
<evidence type="ECO:0000313" key="1">
    <source>
        <dbReference type="EMBL" id="KZS60144.1"/>
    </source>
</evidence>